<dbReference type="InterPro" id="IPR049278">
    <property type="entry name" value="MS_channel_C"/>
</dbReference>
<comment type="caution">
    <text evidence="12">The sequence shown here is derived from an EMBL/GenBank/DDBJ whole genome shotgun (WGS) entry which is preliminary data.</text>
</comment>
<dbReference type="InterPro" id="IPR045276">
    <property type="entry name" value="YbiO_bact"/>
</dbReference>
<dbReference type="RefSeq" id="WP_380578489.1">
    <property type="nucleotide sequence ID" value="NZ_JBHSQJ010000003.1"/>
</dbReference>
<dbReference type="InterPro" id="IPR011066">
    <property type="entry name" value="MscS_channel_C_sf"/>
</dbReference>
<feature type="region of interest" description="Disordered" evidence="7">
    <location>
        <begin position="296"/>
        <end position="341"/>
    </location>
</feature>
<feature type="transmembrane region" description="Helical" evidence="8">
    <location>
        <begin position="90"/>
        <end position="113"/>
    </location>
</feature>
<dbReference type="InterPro" id="IPR011014">
    <property type="entry name" value="MscS_channel_TM-2"/>
</dbReference>
<keyword evidence="3" id="KW-1003">Cell membrane</keyword>
<evidence type="ECO:0000256" key="5">
    <source>
        <dbReference type="ARBA" id="ARBA00022989"/>
    </source>
</evidence>
<protein>
    <submittedName>
        <fullName evidence="12">Mechanosensitive ion channel family protein</fullName>
    </submittedName>
</protein>
<dbReference type="Gene3D" id="1.10.287.1260">
    <property type="match status" value="1"/>
</dbReference>
<evidence type="ECO:0000259" key="11">
    <source>
        <dbReference type="Pfam" id="PF21088"/>
    </source>
</evidence>
<dbReference type="InterPro" id="IPR010920">
    <property type="entry name" value="LSM_dom_sf"/>
</dbReference>
<evidence type="ECO:0000259" key="9">
    <source>
        <dbReference type="Pfam" id="PF00924"/>
    </source>
</evidence>
<dbReference type="EMBL" id="JBHSQJ010000003">
    <property type="protein sequence ID" value="MFC5905745.1"/>
    <property type="molecule type" value="Genomic_DNA"/>
</dbReference>
<feature type="domain" description="Mechanosensitive ion channel transmembrane helices 2/3" evidence="11">
    <location>
        <begin position="96"/>
        <end position="134"/>
    </location>
</feature>
<dbReference type="SUPFAM" id="SSF82861">
    <property type="entry name" value="Mechanosensitive channel protein MscS (YggB), transmembrane region"/>
    <property type="match status" value="1"/>
</dbReference>
<keyword evidence="4 8" id="KW-0812">Transmembrane</keyword>
<name>A0ABW1FTF7_9ACTN</name>
<evidence type="ECO:0000256" key="8">
    <source>
        <dbReference type="SAM" id="Phobius"/>
    </source>
</evidence>
<feature type="domain" description="Mechanosensitive ion channel MscS" evidence="9">
    <location>
        <begin position="136"/>
        <end position="200"/>
    </location>
</feature>
<dbReference type="PANTHER" id="PTHR30460:SF0">
    <property type="entry name" value="MODERATE CONDUCTANCE MECHANOSENSITIVE CHANNEL YBIO"/>
    <property type="match status" value="1"/>
</dbReference>
<accession>A0ABW1FTF7</accession>
<feature type="transmembrane region" description="Helical" evidence="8">
    <location>
        <begin position="26"/>
        <end position="47"/>
    </location>
</feature>
<dbReference type="Pfam" id="PF21088">
    <property type="entry name" value="MS_channel_1st"/>
    <property type="match status" value="1"/>
</dbReference>
<dbReference type="InterPro" id="IPR049142">
    <property type="entry name" value="MS_channel_1st"/>
</dbReference>
<reference evidence="13" key="1">
    <citation type="journal article" date="2019" name="Int. J. Syst. Evol. Microbiol.">
        <title>The Global Catalogue of Microorganisms (GCM) 10K type strain sequencing project: providing services to taxonomists for standard genome sequencing and annotation.</title>
        <authorList>
            <consortium name="The Broad Institute Genomics Platform"/>
            <consortium name="The Broad Institute Genome Sequencing Center for Infectious Disease"/>
            <person name="Wu L."/>
            <person name="Ma J."/>
        </authorList>
    </citation>
    <scope>NUCLEOTIDE SEQUENCE [LARGE SCALE GENOMIC DNA]</scope>
    <source>
        <strain evidence="13">JCM 4816</strain>
    </source>
</reference>
<evidence type="ECO:0000259" key="10">
    <source>
        <dbReference type="Pfam" id="PF21082"/>
    </source>
</evidence>
<evidence type="ECO:0000313" key="12">
    <source>
        <dbReference type="EMBL" id="MFC5905745.1"/>
    </source>
</evidence>
<proteinExistence type="inferred from homology"/>
<feature type="compositionally biased region" description="Polar residues" evidence="7">
    <location>
        <begin position="326"/>
        <end position="335"/>
    </location>
</feature>
<evidence type="ECO:0000256" key="4">
    <source>
        <dbReference type="ARBA" id="ARBA00022692"/>
    </source>
</evidence>
<dbReference type="SUPFAM" id="SSF82689">
    <property type="entry name" value="Mechanosensitive channel protein MscS (YggB), C-terminal domain"/>
    <property type="match status" value="1"/>
</dbReference>
<sequence length="341" mass="35958">MDRTAQTATQNADQAVSYLSSHWEGWLYGGLRILFILAAALVIRAVVLKVIDKAVGRMASGGSAGSSGTLINGLLANAERRRQRSQAMGSVLRSVASFVILGTAAITILPILGIDLAPLLASAGVAGVAVGFGARNLVTDFLSGVFMIMEDQYGVGDQIDTGVATGTVLEVGLRVTKLRGQGGEIWYIRNGEVKRIANMSQGWATANVEVPVHYDSDLDLVERLILAAGEEMGKEDEWSELLWEPVKILGVDSLAGDAVLLHVQAKTQPGKSLSVARELRRRIKLALDAEGIRLAGAPELPDTPESVPAPRPAVEIAAPSALADPNSAQSRTASPLPSDKP</sequence>
<comment type="similarity">
    <text evidence="2">Belongs to the MscS (TC 1.A.23) family.</text>
</comment>
<keyword evidence="5 8" id="KW-1133">Transmembrane helix</keyword>
<feature type="domain" description="Mechanosensitive ion channel MscS C-terminal" evidence="10">
    <location>
        <begin position="207"/>
        <end position="293"/>
    </location>
</feature>
<evidence type="ECO:0000256" key="7">
    <source>
        <dbReference type="SAM" id="MobiDB-lite"/>
    </source>
</evidence>
<dbReference type="Pfam" id="PF00924">
    <property type="entry name" value="MS_channel_2nd"/>
    <property type="match status" value="1"/>
</dbReference>
<dbReference type="Pfam" id="PF21082">
    <property type="entry name" value="MS_channel_3rd"/>
    <property type="match status" value="1"/>
</dbReference>
<dbReference type="Gene3D" id="2.30.30.60">
    <property type="match status" value="1"/>
</dbReference>
<gene>
    <name evidence="12" type="ORF">ACFP3V_00705</name>
</gene>
<keyword evidence="6 8" id="KW-0472">Membrane</keyword>
<keyword evidence="13" id="KW-1185">Reference proteome</keyword>
<dbReference type="Gene3D" id="3.30.70.100">
    <property type="match status" value="1"/>
</dbReference>
<dbReference type="PANTHER" id="PTHR30460">
    <property type="entry name" value="MODERATE CONDUCTANCE MECHANOSENSITIVE CHANNEL YBIO"/>
    <property type="match status" value="1"/>
</dbReference>
<dbReference type="Proteomes" id="UP001596174">
    <property type="component" value="Unassembled WGS sequence"/>
</dbReference>
<feature type="transmembrane region" description="Helical" evidence="8">
    <location>
        <begin position="119"/>
        <end position="138"/>
    </location>
</feature>
<evidence type="ECO:0000313" key="13">
    <source>
        <dbReference type="Proteomes" id="UP001596174"/>
    </source>
</evidence>
<evidence type="ECO:0000256" key="1">
    <source>
        <dbReference type="ARBA" id="ARBA00004651"/>
    </source>
</evidence>
<dbReference type="InterPro" id="IPR023408">
    <property type="entry name" value="MscS_beta-dom_sf"/>
</dbReference>
<comment type="subcellular location">
    <subcellularLocation>
        <location evidence="1">Cell membrane</location>
        <topology evidence="1">Multi-pass membrane protein</topology>
    </subcellularLocation>
</comment>
<evidence type="ECO:0000256" key="2">
    <source>
        <dbReference type="ARBA" id="ARBA00008017"/>
    </source>
</evidence>
<dbReference type="InterPro" id="IPR006685">
    <property type="entry name" value="MscS_channel_2nd"/>
</dbReference>
<evidence type="ECO:0000256" key="3">
    <source>
        <dbReference type="ARBA" id="ARBA00022475"/>
    </source>
</evidence>
<evidence type="ECO:0000256" key="6">
    <source>
        <dbReference type="ARBA" id="ARBA00023136"/>
    </source>
</evidence>
<dbReference type="SUPFAM" id="SSF50182">
    <property type="entry name" value="Sm-like ribonucleoproteins"/>
    <property type="match status" value="1"/>
</dbReference>
<organism evidence="12 13">
    <name type="scientific">Streptacidiphilus monticola</name>
    <dbReference type="NCBI Taxonomy" id="2161674"/>
    <lineage>
        <taxon>Bacteria</taxon>
        <taxon>Bacillati</taxon>
        <taxon>Actinomycetota</taxon>
        <taxon>Actinomycetes</taxon>
        <taxon>Kitasatosporales</taxon>
        <taxon>Streptomycetaceae</taxon>
        <taxon>Streptacidiphilus</taxon>
    </lineage>
</organism>